<dbReference type="CDD" id="cd03219">
    <property type="entry name" value="ABC_Mj1267_LivG_branched"/>
    <property type="match status" value="1"/>
</dbReference>
<reference evidence="11 12" key="1">
    <citation type="submission" date="2018-07" db="EMBL/GenBank/DDBJ databases">
        <title>Genomic Encyclopedia of Type Strains, Phase IV (KMG-IV): sequencing the most valuable type-strain genomes for metagenomic binning, comparative biology and taxonomic classification.</title>
        <authorList>
            <person name="Goeker M."/>
        </authorList>
    </citation>
    <scope>NUCLEOTIDE SEQUENCE [LARGE SCALE GENOMIC DNA]</scope>
    <source>
        <strain evidence="11 12">DSM 21634</strain>
    </source>
</reference>
<dbReference type="PROSITE" id="PS50893">
    <property type="entry name" value="ABC_TRANSPORTER_2"/>
    <property type="match status" value="1"/>
</dbReference>
<feature type="transmembrane region" description="Helical" evidence="9">
    <location>
        <begin position="334"/>
        <end position="354"/>
    </location>
</feature>
<feature type="transmembrane region" description="Helical" evidence="9">
    <location>
        <begin position="81"/>
        <end position="103"/>
    </location>
</feature>
<keyword evidence="7 9" id="KW-1133">Transmembrane helix</keyword>
<dbReference type="InterPro" id="IPR051120">
    <property type="entry name" value="ABC_AA/LPS_Transport"/>
</dbReference>
<dbReference type="GO" id="GO:0015188">
    <property type="term" value="F:L-isoleucine transmembrane transporter activity"/>
    <property type="evidence" value="ECO:0007669"/>
    <property type="project" value="TreeGrafter"/>
</dbReference>
<dbReference type="GO" id="GO:0005524">
    <property type="term" value="F:ATP binding"/>
    <property type="evidence" value="ECO:0007669"/>
    <property type="project" value="UniProtKB-KW"/>
</dbReference>
<dbReference type="GO" id="GO:0005304">
    <property type="term" value="F:L-valine transmembrane transporter activity"/>
    <property type="evidence" value="ECO:0007669"/>
    <property type="project" value="TreeGrafter"/>
</dbReference>
<dbReference type="InterPro" id="IPR001851">
    <property type="entry name" value="ABC_transp_permease"/>
</dbReference>
<dbReference type="InterPro" id="IPR003439">
    <property type="entry name" value="ABC_transporter-like_ATP-bd"/>
</dbReference>
<evidence type="ECO:0000256" key="6">
    <source>
        <dbReference type="ARBA" id="ARBA00022840"/>
    </source>
</evidence>
<evidence type="ECO:0000313" key="12">
    <source>
        <dbReference type="Proteomes" id="UP000252884"/>
    </source>
</evidence>
<evidence type="ECO:0000256" key="5">
    <source>
        <dbReference type="ARBA" id="ARBA00022741"/>
    </source>
</evidence>
<feature type="domain" description="ABC transporter" evidence="10">
    <location>
        <begin position="380"/>
        <end position="627"/>
    </location>
</feature>
<dbReference type="PANTHER" id="PTHR45772">
    <property type="entry name" value="CONSERVED COMPONENT OF ABC TRANSPORTER FOR NATURAL AMINO ACIDS-RELATED"/>
    <property type="match status" value="1"/>
</dbReference>
<dbReference type="CDD" id="cd06581">
    <property type="entry name" value="TM_PBP1_LivM_like"/>
    <property type="match status" value="1"/>
</dbReference>
<keyword evidence="2" id="KW-0813">Transport</keyword>
<evidence type="ECO:0000256" key="7">
    <source>
        <dbReference type="ARBA" id="ARBA00022989"/>
    </source>
</evidence>
<evidence type="ECO:0000256" key="2">
    <source>
        <dbReference type="ARBA" id="ARBA00022448"/>
    </source>
</evidence>
<evidence type="ECO:0000256" key="4">
    <source>
        <dbReference type="ARBA" id="ARBA00022692"/>
    </source>
</evidence>
<keyword evidence="4 9" id="KW-0812">Transmembrane</keyword>
<dbReference type="GO" id="GO:0015808">
    <property type="term" value="P:L-alanine transport"/>
    <property type="evidence" value="ECO:0007669"/>
    <property type="project" value="TreeGrafter"/>
</dbReference>
<dbReference type="SUPFAM" id="SSF52540">
    <property type="entry name" value="P-loop containing nucleoside triphosphate hydrolases"/>
    <property type="match status" value="1"/>
</dbReference>
<keyword evidence="12" id="KW-1185">Reference proteome</keyword>
<accession>A0A368Y241</accession>
<dbReference type="GO" id="GO:1903805">
    <property type="term" value="P:L-valine import across plasma membrane"/>
    <property type="evidence" value="ECO:0007669"/>
    <property type="project" value="TreeGrafter"/>
</dbReference>
<evidence type="ECO:0000256" key="1">
    <source>
        <dbReference type="ARBA" id="ARBA00004651"/>
    </source>
</evidence>
<feature type="transmembrane region" description="Helical" evidence="9">
    <location>
        <begin position="110"/>
        <end position="126"/>
    </location>
</feature>
<feature type="transmembrane region" description="Helical" evidence="9">
    <location>
        <begin position="205"/>
        <end position="225"/>
    </location>
</feature>
<organism evidence="11 12">
    <name type="scientific">Pseudorhodoferax soli</name>
    <dbReference type="NCBI Taxonomy" id="545864"/>
    <lineage>
        <taxon>Bacteria</taxon>
        <taxon>Pseudomonadati</taxon>
        <taxon>Pseudomonadota</taxon>
        <taxon>Betaproteobacteria</taxon>
        <taxon>Burkholderiales</taxon>
        <taxon>Comamonadaceae</taxon>
    </lineage>
</organism>
<dbReference type="GO" id="GO:1903806">
    <property type="term" value="P:L-isoleucine import across plasma membrane"/>
    <property type="evidence" value="ECO:0007669"/>
    <property type="project" value="TreeGrafter"/>
</dbReference>
<dbReference type="Pfam" id="PF00005">
    <property type="entry name" value="ABC_tran"/>
    <property type="match status" value="1"/>
</dbReference>
<dbReference type="InterPro" id="IPR043428">
    <property type="entry name" value="LivM-like"/>
</dbReference>
<dbReference type="Pfam" id="PF02653">
    <property type="entry name" value="BPD_transp_2"/>
    <property type="match status" value="1"/>
</dbReference>
<dbReference type="GO" id="GO:0005886">
    <property type="term" value="C:plasma membrane"/>
    <property type="evidence" value="ECO:0007669"/>
    <property type="project" value="UniProtKB-SubCell"/>
</dbReference>
<dbReference type="PANTHER" id="PTHR45772:SF7">
    <property type="entry name" value="AMINO ACID ABC TRANSPORTER ATP-BINDING PROTEIN"/>
    <property type="match status" value="1"/>
</dbReference>
<keyword evidence="5" id="KW-0547">Nucleotide-binding</keyword>
<feature type="transmembrane region" description="Helical" evidence="9">
    <location>
        <begin position="277"/>
        <end position="296"/>
    </location>
</feature>
<comment type="caution">
    <text evidence="11">The sequence shown here is derived from an EMBL/GenBank/DDBJ whole genome shotgun (WGS) entry which is preliminary data.</text>
</comment>
<comment type="subcellular location">
    <subcellularLocation>
        <location evidence="1">Cell membrane</location>
        <topology evidence="1">Multi-pass membrane protein</topology>
    </subcellularLocation>
</comment>
<dbReference type="Gene3D" id="3.40.50.300">
    <property type="entry name" value="P-loop containing nucleotide triphosphate hydrolases"/>
    <property type="match status" value="1"/>
</dbReference>
<dbReference type="GO" id="GO:0016887">
    <property type="term" value="F:ATP hydrolysis activity"/>
    <property type="evidence" value="ECO:0007669"/>
    <property type="project" value="InterPro"/>
</dbReference>
<gene>
    <name evidence="11" type="ORF">DES41_103475</name>
</gene>
<dbReference type="SMART" id="SM00382">
    <property type="entry name" value="AAA"/>
    <property type="match status" value="1"/>
</dbReference>
<dbReference type="Pfam" id="PF12399">
    <property type="entry name" value="BCA_ABC_TP_C"/>
    <property type="match status" value="1"/>
</dbReference>
<dbReference type="RefSeq" id="WP_114468250.1">
    <property type="nucleotide sequence ID" value="NZ_QPJK01000003.1"/>
</dbReference>
<dbReference type="GO" id="GO:0042941">
    <property type="term" value="P:D-alanine transmembrane transport"/>
    <property type="evidence" value="ECO:0007669"/>
    <property type="project" value="TreeGrafter"/>
</dbReference>
<dbReference type="Proteomes" id="UP000252884">
    <property type="component" value="Unassembled WGS sequence"/>
</dbReference>
<dbReference type="InterPro" id="IPR027417">
    <property type="entry name" value="P-loop_NTPase"/>
</dbReference>
<feature type="transmembrane region" description="Helical" evidence="9">
    <location>
        <begin position="28"/>
        <end position="49"/>
    </location>
</feature>
<proteinExistence type="predicted"/>
<dbReference type="InterPro" id="IPR032823">
    <property type="entry name" value="BCA_ABC_TP_C"/>
</dbReference>
<feature type="transmembrane region" description="Helical" evidence="9">
    <location>
        <begin position="156"/>
        <end position="175"/>
    </location>
</feature>
<evidence type="ECO:0000256" key="8">
    <source>
        <dbReference type="ARBA" id="ARBA00023136"/>
    </source>
</evidence>
<dbReference type="OrthoDB" id="5290247at2"/>
<dbReference type="InterPro" id="IPR003593">
    <property type="entry name" value="AAA+_ATPase"/>
</dbReference>
<evidence type="ECO:0000256" key="9">
    <source>
        <dbReference type="SAM" id="Phobius"/>
    </source>
</evidence>
<keyword evidence="3" id="KW-1003">Cell membrane</keyword>
<protein>
    <submittedName>
        <fullName evidence="11">Amino acid/amide ABC transporter membrane protein 2 (HAAT family) /amino acid/amide ABC transporter ATP-binding protein 1 (HAAT family)</fullName>
    </submittedName>
</protein>
<dbReference type="EMBL" id="QPJK01000003">
    <property type="protein sequence ID" value="RCW72867.1"/>
    <property type="molecule type" value="Genomic_DNA"/>
</dbReference>
<keyword evidence="8 9" id="KW-0472">Membrane</keyword>
<dbReference type="AlphaFoldDB" id="A0A368Y241"/>
<evidence type="ECO:0000256" key="3">
    <source>
        <dbReference type="ARBA" id="ARBA00022475"/>
    </source>
</evidence>
<dbReference type="GO" id="GO:0015192">
    <property type="term" value="F:L-phenylalanine transmembrane transporter activity"/>
    <property type="evidence" value="ECO:0007669"/>
    <property type="project" value="TreeGrafter"/>
</dbReference>
<dbReference type="FunFam" id="3.40.50.300:FF:000421">
    <property type="entry name" value="Branched-chain amino acid ABC transporter ATP-binding protein"/>
    <property type="match status" value="1"/>
</dbReference>
<evidence type="ECO:0000313" key="11">
    <source>
        <dbReference type="EMBL" id="RCW72867.1"/>
    </source>
</evidence>
<feature type="transmembrane region" description="Helical" evidence="9">
    <location>
        <begin position="56"/>
        <end position="75"/>
    </location>
</feature>
<name>A0A368Y241_9BURK</name>
<keyword evidence="6 11" id="KW-0067">ATP-binding</keyword>
<sequence>MFQRTRLPWAMLALSAVALPLAVPLPYYLHLAIIVGIYAIVLLGMDLLVGYTGQVSLGHAAFFGIGAYAAGLLMTRLGLPFGLALLAAAAIAAGFGVLLAAAALRVSGPYLAMVTLAFGTIVQILINEMDWLTLGPIGLAVDKPRWFGEKLTTTQYYYVVWGFVALALVCTGRWASSHLGRAFEALRDSPIATECMGIGVARYKAIAFALSAAMAGIGGALYAVSEEYISPNTYNFELSLLFLLGVIFGGRKSRAGSLLGATVVVMLPTLLDSMAMFRWLAAGATAAALYFAVRSLRGDGAAALRRAGPPLLVTAGMLVFSYQVQNLNEHRLSIFGLLILLAVFYLPDGLMGLFKARPQGRATTAPSSALLRIASEPKALGIRDVTMRFGGLTALDSVSLDVQPGTIHGLIGPNGSGKSTMMNVLTGVYTPTAGRVLLAGRPIQGTSPARIASQGIARTFQNVQLFWEMTALQNVKVGLHRGMRSGLLALALDTRAAREHEAGADAQAMALLELVGLAGDAATDARDLPYGKQRLLEIARALALQPAVLLLDEPAAGLTAPDVAALMQVLRKVKGFGVTMVLIEHHMDIVMALCDAVTVLDFGQKISEGQAHTVRNDPRVISAYLGTAAA</sequence>
<evidence type="ECO:0000259" key="10">
    <source>
        <dbReference type="PROSITE" id="PS50893"/>
    </source>
</evidence>